<proteinExistence type="predicted"/>
<evidence type="ECO:0000313" key="7">
    <source>
        <dbReference type="EMBL" id="KXT11400.1"/>
    </source>
</evidence>
<dbReference type="InterPro" id="IPR051694">
    <property type="entry name" value="Immunoregulatory_rcpt-like"/>
</dbReference>
<evidence type="ECO:0000256" key="2">
    <source>
        <dbReference type="ARBA" id="ARBA00022692"/>
    </source>
</evidence>
<evidence type="ECO:0000256" key="3">
    <source>
        <dbReference type="ARBA" id="ARBA00022989"/>
    </source>
</evidence>
<dbReference type="Proteomes" id="UP000073492">
    <property type="component" value="Unassembled WGS sequence"/>
</dbReference>
<evidence type="ECO:0000256" key="4">
    <source>
        <dbReference type="ARBA" id="ARBA00023136"/>
    </source>
</evidence>
<dbReference type="EMBL" id="LFZO01000203">
    <property type="protein sequence ID" value="KXT11400.1"/>
    <property type="molecule type" value="Genomic_DNA"/>
</dbReference>
<accession>A0A139I9K0</accession>
<evidence type="ECO:0000313" key="8">
    <source>
        <dbReference type="Proteomes" id="UP000073492"/>
    </source>
</evidence>
<feature type="compositionally biased region" description="Low complexity" evidence="5">
    <location>
        <begin position="231"/>
        <end position="243"/>
    </location>
</feature>
<keyword evidence="2 6" id="KW-0812">Transmembrane</keyword>
<evidence type="ECO:0000256" key="6">
    <source>
        <dbReference type="SAM" id="Phobius"/>
    </source>
</evidence>
<name>A0A139I9K0_9PEZI</name>
<feature type="transmembrane region" description="Helical" evidence="6">
    <location>
        <begin position="168"/>
        <end position="193"/>
    </location>
</feature>
<keyword evidence="4 6" id="KW-0472">Membrane</keyword>
<reference evidence="7 8" key="1">
    <citation type="submission" date="2015-07" db="EMBL/GenBank/DDBJ databases">
        <title>Comparative genomics of the Sigatoka disease complex on banana suggests a link between parallel evolutionary changes in Pseudocercospora fijiensis and Pseudocercospora eumusae and increased virulence on the banana host.</title>
        <authorList>
            <person name="Chang T.-C."/>
            <person name="Salvucci A."/>
            <person name="Crous P.W."/>
            <person name="Stergiopoulos I."/>
        </authorList>
    </citation>
    <scope>NUCLEOTIDE SEQUENCE [LARGE SCALE GENOMIC DNA]</scope>
    <source>
        <strain evidence="7 8">CBS 116634</strain>
    </source>
</reference>
<dbReference type="PANTHER" id="PTHR15549:SF26">
    <property type="entry name" value="AXIAL BUDDING PATTERN PROTEIN 2-RELATED"/>
    <property type="match status" value="1"/>
</dbReference>
<protein>
    <submittedName>
        <fullName evidence="7">Uncharacterized protein</fullName>
    </submittedName>
</protein>
<evidence type="ECO:0000256" key="1">
    <source>
        <dbReference type="ARBA" id="ARBA00004167"/>
    </source>
</evidence>
<gene>
    <name evidence="7" type="ORF">AC579_224</name>
</gene>
<evidence type="ECO:0000256" key="5">
    <source>
        <dbReference type="SAM" id="MobiDB-lite"/>
    </source>
</evidence>
<feature type="region of interest" description="Disordered" evidence="5">
    <location>
        <begin position="199"/>
        <end position="291"/>
    </location>
</feature>
<dbReference type="OrthoDB" id="3692311at2759"/>
<sequence>MSTSPSMSCPSGGTFYACLDDGKFVGCCASDPCGNTGCLAGNLYAASFEASQYGQYPDQECDAGQFWTCRDAAPPFWGCCMSNPCNSGCPIGDLAGAYLSNNPSDAAPFEALNGTAVVSAASASSSMTSSSAVTDSGASMSMTATGISATASSTASTSPVASSQRSSLAGAIAGGVVGGLAVLAALIFGLAWLRRRRRRSSGPTSIPVHRATEVQQPHESGEETIKQEPTSYFQPSSPFSAQPPYSPAPPSYVTNERDRQRPVSELPGSSAGYEMESGQRYHAYRVPSQQQ</sequence>
<organism evidence="7 8">
    <name type="scientific">Pseudocercospora musae</name>
    <dbReference type="NCBI Taxonomy" id="113226"/>
    <lineage>
        <taxon>Eukaryota</taxon>
        <taxon>Fungi</taxon>
        <taxon>Dikarya</taxon>
        <taxon>Ascomycota</taxon>
        <taxon>Pezizomycotina</taxon>
        <taxon>Dothideomycetes</taxon>
        <taxon>Dothideomycetidae</taxon>
        <taxon>Mycosphaerellales</taxon>
        <taxon>Mycosphaerellaceae</taxon>
        <taxon>Pseudocercospora</taxon>
    </lineage>
</organism>
<dbReference type="GO" id="GO:0016020">
    <property type="term" value="C:membrane"/>
    <property type="evidence" value="ECO:0007669"/>
    <property type="project" value="UniProtKB-SubCell"/>
</dbReference>
<comment type="caution">
    <text evidence="7">The sequence shown here is derived from an EMBL/GenBank/DDBJ whole genome shotgun (WGS) entry which is preliminary data.</text>
</comment>
<dbReference type="PANTHER" id="PTHR15549">
    <property type="entry name" value="PAIRED IMMUNOGLOBULIN-LIKE TYPE 2 RECEPTOR"/>
    <property type="match status" value="1"/>
</dbReference>
<comment type="subcellular location">
    <subcellularLocation>
        <location evidence="1">Membrane</location>
        <topology evidence="1">Single-pass membrane protein</topology>
    </subcellularLocation>
</comment>
<dbReference type="GO" id="GO:0071944">
    <property type="term" value="C:cell periphery"/>
    <property type="evidence" value="ECO:0007669"/>
    <property type="project" value="UniProtKB-ARBA"/>
</dbReference>
<keyword evidence="3 6" id="KW-1133">Transmembrane helix</keyword>
<keyword evidence="8" id="KW-1185">Reference proteome</keyword>
<dbReference type="STRING" id="113226.A0A139I9K0"/>
<dbReference type="AlphaFoldDB" id="A0A139I9K0"/>